<evidence type="ECO:0008006" key="4">
    <source>
        <dbReference type="Google" id="ProtNLM"/>
    </source>
</evidence>
<feature type="transmembrane region" description="Helical" evidence="1">
    <location>
        <begin position="91"/>
        <end position="110"/>
    </location>
</feature>
<sequence>MTRPATAAATDTATTAARSAYSAEGWTDFAVATTGAAAALAGLLFVALSINLSGILTGRGLTARAAYTLVLLATPLLVGVLLLVPDQDERVLGAELLVVGAGSGLALARLSRPGRRSREQRLVWWAATEATPALVLTASTALAGVGLLTGALGGLYWVPGAVLAAFLAALINAWVLLVEILR</sequence>
<proteinExistence type="predicted"/>
<dbReference type="Proteomes" id="UP000192591">
    <property type="component" value="Unassembled WGS sequence"/>
</dbReference>
<feature type="transmembrane region" description="Helical" evidence="1">
    <location>
        <begin position="65"/>
        <end position="85"/>
    </location>
</feature>
<keyword evidence="1" id="KW-0472">Membrane</keyword>
<dbReference type="EMBL" id="MWIH01000002">
    <property type="protein sequence ID" value="OQO94826.1"/>
    <property type="molecule type" value="Genomic_DNA"/>
</dbReference>
<comment type="caution">
    <text evidence="2">The sequence shown here is derived from an EMBL/GenBank/DDBJ whole genome shotgun (WGS) entry which is preliminary data.</text>
</comment>
<evidence type="ECO:0000313" key="2">
    <source>
        <dbReference type="EMBL" id="OQO94826.1"/>
    </source>
</evidence>
<protein>
    <recommendedName>
        <fullName evidence="4">Modulator of FtsH protease</fullName>
    </recommendedName>
</protein>
<feature type="transmembrane region" description="Helical" evidence="1">
    <location>
        <begin position="29"/>
        <end position="53"/>
    </location>
</feature>
<keyword evidence="1" id="KW-1133">Transmembrane helix</keyword>
<dbReference type="AlphaFoldDB" id="A0A1V9ACQ7"/>
<gene>
    <name evidence="2" type="ORF">B1813_01735</name>
</gene>
<keyword evidence="1" id="KW-0812">Transmembrane</keyword>
<organism evidence="2 3">
    <name type="scientific">Saccharomonospora piscinae</name>
    <dbReference type="NCBI Taxonomy" id="687388"/>
    <lineage>
        <taxon>Bacteria</taxon>
        <taxon>Bacillati</taxon>
        <taxon>Actinomycetota</taxon>
        <taxon>Actinomycetes</taxon>
        <taxon>Pseudonocardiales</taxon>
        <taxon>Pseudonocardiaceae</taxon>
        <taxon>Saccharomonospora</taxon>
    </lineage>
</organism>
<name>A0A1V9ACQ7_SACPI</name>
<keyword evidence="3" id="KW-1185">Reference proteome</keyword>
<dbReference type="RefSeq" id="WP_081190256.1">
    <property type="nucleotide sequence ID" value="NZ_MWIH01000002.1"/>
</dbReference>
<accession>A0A1V9ACQ7</accession>
<feature type="transmembrane region" description="Helical" evidence="1">
    <location>
        <begin position="154"/>
        <end position="177"/>
    </location>
</feature>
<dbReference type="STRING" id="1962155.B1813_01735"/>
<feature type="transmembrane region" description="Helical" evidence="1">
    <location>
        <begin position="122"/>
        <end position="148"/>
    </location>
</feature>
<evidence type="ECO:0000313" key="3">
    <source>
        <dbReference type="Proteomes" id="UP000192591"/>
    </source>
</evidence>
<evidence type="ECO:0000256" key="1">
    <source>
        <dbReference type="SAM" id="Phobius"/>
    </source>
</evidence>
<reference evidence="2 3" key="1">
    <citation type="submission" date="2017-02" db="EMBL/GenBank/DDBJ databases">
        <title>Draft genome of Saccharomonospora sp. 154.</title>
        <authorList>
            <person name="Alonso-Carmona G.S."/>
            <person name="De La Haba R."/>
            <person name="Vera-Gargallo B."/>
            <person name="Sandoval-Trujillo A.H."/>
            <person name="Ramirez-Duran N."/>
            <person name="Ventosa A."/>
        </authorList>
    </citation>
    <scope>NUCLEOTIDE SEQUENCE [LARGE SCALE GENOMIC DNA]</scope>
    <source>
        <strain evidence="2 3">LRS4.154</strain>
    </source>
</reference>